<comment type="similarity">
    <text evidence="1">Belongs to the type-I restriction system S methylase family.</text>
</comment>
<dbReference type="GeneID" id="57013715"/>
<dbReference type="Pfam" id="PF01420">
    <property type="entry name" value="Methylase_S"/>
    <property type="match status" value="2"/>
</dbReference>
<dbReference type="EMBL" id="SOEF01000037">
    <property type="protein sequence ID" value="TDX38295.1"/>
    <property type="molecule type" value="Genomic_DNA"/>
</dbReference>
<gene>
    <name evidence="7" type="ORF">C7954_1379</name>
</gene>
<dbReference type="OrthoDB" id="9795776at2"/>
<evidence type="ECO:0000256" key="5">
    <source>
        <dbReference type="SAM" id="Coils"/>
    </source>
</evidence>
<feature type="coiled-coil region" evidence="5">
    <location>
        <begin position="214"/>
        <end position="248"/>
    </location>
</feature>
<protein>
    <submittedName>
        <fullName evidence="7">Type I restriction enzyme S subunit</fullName>
    </submittedName>
</protein>
<feature type="domain" description="Type I restriction modification DNA specificity" evidence="6">
    <location>
        <begin position="82"/>
        <end position="236"/>
    </location>
</feature>
<evidence type="ECO:0000313" key="8">
    <source>
        <dbReference type="Proteomes" id="UP000295472"/>
    </source>
</evidence>
<evidence type="ECO:0000313" key="7">
    <source>
        <dbReference type="EMBL" id="TDX38295.1"/>
    </source>
</evidence>
<feature type="domain" description="Type I restriction modification DNA specificity" evidence="6">
    <location>
        <begin position="347"/>
        <end position="518"/>
    </location>
</feature>
<dbReference type="SUPFAM" id="SSF116734">
    <property type="entry name" value="DNA methylase specificity domain"/>
    <property type="match status" value="2"/>
</dbReference>
<dbReference type="InterPro" id="IPR051212">
    <property type="entry name" value="Type-I_RE_S_subunit"/>
</dbReference>
<dbReference type="AlphaFoldDB" id="A0A1M7KT30"/>
<reference evidence="7 8" key="1">
    <citation type="submission" date="2019-03" db="EMBL/GenBank/DDBJ databases">
        <title>Subsurface microbial communities from deep shales in Ohio and West Virginia, USA.</title>
        <authorList>
            <person name="Wrighton K."/>
        </authorList>
    </citation>
    <scope>NUCLEOTIDE SEQUENCE [LARGE SCALE GENOMIC DNA]</scope>
    <source>
        <strain evidence="7 8">DSMZ 11287</strain>
    </source>
</reference>
<sequence length="535" mass="62490">MSIYLDEFETLYGTSDNIKKLRNKILELAFQGKLTSYKESDTNLDSYLDKLDRQRESKIQEIKHYKKRNIQNIKNESQKKSKNWSFTRLSRVANIVTGSKNANYADDHGKYHFFTCAKKPKRSKDYSFEGESILLPGNGANVGYVTYYNGKFEAYQRTYVVQPYGDINSKYLYYHFKYNWEKYNLNKQYGSATNYIKMKNLTNYIIDITSPEEQKRIVNKIEKLMKEADKLESKLEKKEKISQKLSESIVDAIKDSQNVEEIKEKIKFIIENFDVIFKTSKSMDEMRNIVLQLAIEGKLVPQDESDMPSFKLIKKIKKEKEKLIKEGKIKKNHVNKIKGNEIPFAIPNNWKWVRLNQITEVNPRNSVNDEKEVSFVPMTLIEDGYGSYFDFEIKNWKEIKKGYTHFAENDIGVAKITPCFQNRKSLIFKGLKSGFGAGTTELHIIRVFSNNINRKYLLYLFKTEWFIKKGISNFSGTAGQQRINTTFMKNLVIPLPPIKEQKRIVKKIDSIMGIIDKLEVELEKREDLVGKLGAI</sequence>
<keyword evidence="3" id="KW-0238">DNA-binding</keyword>
<comment type="caution">
    <text evidence="7">The sequence shown here is derived from an EMBL/GenBank/DDBJ whole genome shotgun (WGS) entry which is preliminary data.</text>
</comment>
<dbReference type="RefSeq" id="WP_073158124.1">
    <property type="nucleotide sequence ID" value="NZ_FNDF01000008.1"/>
</dbReference>
<evidence type="ECO:0000256" key="1">
    <source>
        <dbReference type="ARBA" id="ARBA00010923"/>
    </source>
</evidence>
<proteinExistence type="inferred from homology"/>
<dbReference type="Proteomes" id="UP000295472">
    <property type="component" value="Unassembled WGS sequence"/>
</dbReference>
<accession>A0A1M7KT30</accession>
<keyword evidence="5" id="KW-0175">Coiled coil</keyword>
<keyword evidence="2" id="KW-0680">Restriction system</keyword>
<evidence type="ECO:0000259" key="6">
    <source>
        <dbReference type="Pfam" id="PF01420"/>
    </source>
</evidence>
<dbReference type="PANTHER" id="PTHR43140">
    <property type="entry name" value="TYPE-1 RESTRICTION ENZYME ECOKI SPECIFICITY PROTEIN"/>
    <property type="match status" value="1"/>
</dbReference>
<dbReference type="GO" id="GO:0003677">
    <property type="term" value="F:DNA binding"/>
    <property type="evidence" value="ECO:0007669"/>
    <property type="project" value="UniProtKB-KW"/>
</dbReference>
<dbReference type="InterPro" id="IPR044946">
    <property type="entry name" value="Restrct_endonuc_typeI_TRD_sf"/>
</dbReference>
<evidence type="ECO:0000256" key="2">
    <source>
        <dbReference type="ARBA" id="ARBA00022747"/>
    </source>
</evidence>
<dbReference type="GO" id="GO:0009307">
    <property type="term" value="P:DNA restriction-modification system"/>
    <property type="evidence" value="ECO:0007669"/>
    <property type="project" value="UniProtKB-KW"/>
</dbReference>
<organism evidence="7 8">
    <name type="scientific">Halanaerobium congolense</name>
    <dbReference type="NCBI Taxonomy" id="54121"/>
    <lineage>
        <taxon>Bacteria</taxon>
        <taxon>Bacillati</taxon>
        <taxon>Bacillota</taxon>
        <taxon>Clostridia</taxon>
        <taxon>Halanaerobiales</taxon>
        <taxon>Halanaerobiaceae</taxon>
        <taxon>Halanaerobium</taxon>
    </lineage>
</organism>
<dbReference type="Gene3D" id="3.90.220.20">
    <property type="entry name" value="DNA methylase specificity domains"/>
    <property type="match status" value="2"/>
</dbReference>
<dbReference type="CDD" id="cd17260">
    <property type="entry name" value="RMtype1_S_EcoEI-TRD1-CR1_like"/>
    <property type="match status" value="1"/>
</dbReference>
<dbReference type="PANTHER" id="PTHR43140:SF1">
    <property type="entry name" value="TYPE I RESTRICTION ENZYME ECOKI SPECIFICITY SUBUNIT"/>
    <property type="match status" value="1"/>
</dbReference>
<dbReference type="InterPro" id="IPR000055">
    <property type="entry name" value="Restrct_endonuc_typeI_TRD"/>
</dbReference>
<comment type="subunit">
    <text evidence="4">The methyltransferase is composed of M and S polypeptides.</text>
</comment>
<name>A0A1M7KT30_9FIRM</name>
<evidence type="ECO:0000256" key="4">
    <source>
        <dbReference type="ARBA" id="ARBA00038652"/>
    </source>
</evidence>
<evidence type="ECO:0000256" key="3">
    <source>
        <dbReference type="ARBA" id="ARBA00023125"/>
    </source>
</evidence>